<name>A0A5C4LWE4_9PSEU</name>
<evidence type="ECO:0000256" key="1">
    <source>
        <dbReference type="ARBA" id="ARBA00023125"/>
    </source>
</evidence>
<dbReference type="RefSeq" id="WP_139098401.1">
    <property type="nucleotide sequence ID" value="NZ_VDFW01000018.1"/>
</dbReference>
<proteinExistence type="inferred from homology"/>
<dbReference type="GO" id="GO:0006303">
    <property type="term" value="P:double-strand break repair via nonhomologous end joining"/>
    <property type="evidence" value="ECO:0007669"/>
    <property type="project" value="UniProtKB-UniRule"/>
</dbReference>
<dbReference type="InterPro" id="IPR009187">
    <property type="entry name" value="Prok_Ku"/>
</dbReference>
<dbReference type="PANTHER" id="PTHR41251:SF1">
    <property type="entry name" value="NON-HOMOLOGOUS END JOINING PROTEIN KU"/>
    <property type="match status" value="1"/>
</dbReference>
<dbReference type="NCBIfam" id="TIGR02772">
    <property type="entry name" value="Ku_bact"/>
    <property type="match status" value="1"/>
</dbReference>
<keyword evidence="3" id="KW-0227">DNA damage</keyword>
<dbReference type="CDD" id="cd00789">
    <property type="entry name" value="KU_like"/>
    <property type="match status" value="1"/>
</dbReference>
<evidence type="ECO:0000259" key="5">
    <source>
        <dbReference type="SMART" id="SM00559"/>
    </source>
</evidence>
<feature type="domain" description="Ku" evidence="5">
    <location>
        <begin position="53"/>
        <end position="182"/>
    </location>
</feature>
<gene>
    <name evidence="3" type="primary">ku</name>
    <name evidence="6" type="ORF">FG385_20610</name>
</gene>
<dbReference type="InterPro" id="IPR016194">
    <property type="entry name" value="SPOC-like_C_dom_sf"/>
</dbReference>
<evidence type="ECO:0000256" key="4">
    <source>
        <dbReference type="SAM" id="MobiDB-lite"/>
    </source>
</evidence>
<dbReference type="SUPFAM" id="SSF100939">
    <property type="entry name" value="SPOC domain-like"/>
    <property type="match status" value="1"/>
</dbReference>
<sequence length="308" mass="34389">MARPIWRGALSFGLVIVPVRLYAAVEDHSVRFRQLQQGTGDRIRNRRVNERTGEEVPYSDIVKGYPTDGEYVPVEQQELDDIAPGRSKTIDVESFAELGEIDPVLFDRAYWLGPDDEKSDRAYVLLRDALADLGKVAIARFAMRGKEYLALIRASGSVLALHTLHFAADVREPGQALPRLPGAVKTRTKEFDLAEDVVDAMTEPWRPEDYQDTYLDRVHELIEAKSSGDTVAAETGPSEPTKVVDLMDALSRSVERRRRGTSARARKNAAKDLSGMSKTDLERLAREHGVKGRSKMTKAQLEEALRAS</sequence>
<dbReference type="EMBL" id="VDFW01000018">
    <property type="protein sequence ID" value="TNC23761.1"/>
    <property type="molecule type" value="Genomic_DNA"/>
</dbReference>
<dbReference type="Pfam" id="PF02735">
    <property type="entry name" value="Ku"/>
    <property type="match status" value="1"/>
</dbReference>
<dbReference type="AlphaFoldDB" id="A0A5C4LWE4"/>
<evidence type="ECO:0000256" key="2">
    <source>
        <dbReference type="ARBA" id="ARBA00023172"/>
    </source>
</evidence>
<evidence type="ECO:0000313" key="7">
    <source>
        <dbReference type="Proteomes" id="UP000305546"/>
    </source>
</evidence>
<dbReference type="Gene3D" id="2.40.290.10">
    <property type="match status" value="1"/>
</dbReference>
<dbReference type="Proteomes" id="UP000305546">
    <property type="component" value="Unassembled WGS sequence"/>
</dbReference>
<keyword evidence="2 3" id="KW-0233">DNA recombination</keyword>
<organism evidence="6 7">
    <name type="scientific">Amycolatopsis alkalitolerans</name>
    <dbReference type="NCBI Taxonomy" id="2547244"/>
    <lineage>
        <taxon>Bacteria</taxon>
        <taxon>Bacillati</taxon>
        <taxon>Actinomycetota</taxon>
        <taxon>Actinomycetes</taxon>
        <taxon>Pseudonocardiales</taxon>
        <taxon>Pseudonocardiaceae</taxon>
        <taxon>Amycolatopsis</taxon>
    </lineage>
</organism>
<dbReference type="HAMAP" id="MF_01875">
    <property type="entry name" value="Prokaryotic_Ku"/>
    <property type="match status" value="1"/>
</dbReference>
<reference evidence="6 7" key="1">
    <citation type="submission" date="2019-06" db="EMBL/GenBank/DDBJ databases">
        <title>Amycolatopsis alkalitolerans sp. nov., isolated from Gastrodia elata Blume.</title>
        <authorList>
            <person name="Narsing Rao M.P."/>
            <person name="Li W.J."/>
        </authorList>
    </citation>
    <scope>NUCLEOTIDE SEQUENCE [LARGE SCALE GENOMIC DNA]</scope>
    <source>
        <strain evidence="6 7">SYSUP0005</strain>
    </source>
</reference>
<feature type="region of interest" description="Disordered" evidence="4">
    <location>
        <begin position="254"/>
        <end position="308"/>
    </location>
</feature>
<dbReference type="SMART" id="SM00559">
    <property type="entry name" value="Ku78"/>
    <property type="match status" value="1"/>
</dbReference>
<dbReference type="GO" id="GO:0003690">
    <property type="term" value="F:double-stranded DNA binding"/>
    <property type="evidence" value="ECO:0007669"/>
    <property type="project" value="UniProtKB-UniRule"/>
</dbReference>
<evidence type="ECO:0000256" key="3">
    <source>
        <dbReference type="HAMAP-Rule" id="MF_01875"/>
    </source>
</evidence>
<keyword evidence="1 3" id="KW-0238">DNA-binding</keyword>
<dbReference type="FunFam" id="2.40.290.10:FF:000004">
    <property type="entry name" value="Non-homologous end joining protein Ku"/>
    <property type="match status" value="1"/>
</dbReference>
<dbReference type="PANTHER" id="PTHR41251">
    <property type="entry name" value="NON-HOMOLOGOUS END JOINING PROTEIN KU"/>
    <property type="match status" value="1"/>
</dbReference>
<protein>
    <recommendedName>
        <fullName evidence="3">Non-homologous end joining protein Ku</fullName>
    </recommendedName>
</protein>
<dbReference type="PIRSF" id="PIRSF006493">
    <property type="entry name" value="Prok_Ku"/>
    <property type="match status" value="1"/>
</dbReference>
<comment type="similarity">
    <text evidence="3">Belongs to the prokaryotic Ku family.</text>
</comment>
<evidence type="ECO:0000313" key="6">
    <source>
        <dbReference type="EMBL" id="TNC23761.1"/>
    </source>
</evidence>
<dbReference type="InterPro" id="IPR006164">
    <property type="entry name" value="DNA_bd_Ku70/Ku80"/>
</dbReference>
<dbReference type="OrthoDB" id="9795084at2"/>
<feature type="compositionally biased region" description="Basic residues" evidence="4">
    <location>
        <begin position="255"/>
        <end position="268"/>
    </location>
</feature>
<keyword evidence="3" id="KW-0234">DNA repair</keyword>
<comment type="subunit">
    <text evidence="3">Homodimer. Interacts with LigD.</text>
</comment>
<comment type="function">
    <text evidence="3">With LigD forms a non-homologous end joining (NHEJ) DNA repair enzyme, which repairs dsDNA breaks with reduced fidelity. Binds linear dsDNA with 5'- and 3'- overhangs but not closed circular dsDNA nor ssDNA. Recruits and stimulates the ligase activity of LigD.</text>
</comment>
<keyword evidence="7" id="KW-1185">Reference proteome</keyword>
<accession>A0A5C4LWE4</accession>
<feature type="compositionally biased region" description="Basic and acidic residues" evidence="4">
    <location>
        <begin position="279"/>
        <end position="290"/>
    </location>
</feature>
<dbReference type="GO" id="GO:0006310">
    <property type="term" value="P:DNA recombination"/>
    <property type="evidence" value="ECO:0007669"/>
    <property type="project" value="UniProtKB-KW"/>
</dbReference>
<comment type="caution">
    <text evidence="6">The sequence shown here is derived from an EMBL/GenBank/DDBJ whole genome shotgun (WGS) entry which is preliminary data.</text>
</comment>